<accession>A0A1U7H4N6</accession>
<dbReference type="Proteomes" id="UP000186391">
    <property type="component" value="Unassembled WGS sequence"/>
</dbReference>
<evidence type="ECO:0000313" key="1">
    <source>
        <dbReference type="EMBL" id="OKH16234.1"/>
    </source>
</evidence>
<dbReference type="EMBL" id="MRCA01000001">
    <property type="protein sequence ID" value="OKH16234.1"/>
    <property type="molecule type" value="Genomic_DNA"/>
</dbReference>
<dbReference type="AlphaFoldDB" id="A0A1U7H4N6"/>
<sequence>MLVSGYWLGIREWVEWGECEGCEECVDAVAVREGVAVLDARCFMPGDPSTALAPLPVTIANPRRRAKPGFSKSTRRASRKGGVCRRVAASRKGGVWGVWGVEMFSLVLLVPDPL</sequence>
<organism evidence="1 2">
    <name type="scientific">Fischerella major NIES-592</name>
    <dbReference type="NCBI Taxonomy" id="210994"/>
    <lineage>
        <taxon>Bacteria</taxon>
        <taxon>Bacillati</taxon>
        <taxon>Cyanobacteriota</taxon>
        <taxon>Cyanophyceae</taxon>
        <taxon>Nostocales</taxon>
        <taxon>Hapalosiphonaceae</taxon>
        <taxon>Fischerella</taxon>
    </lineage>
</organism>
<name>A0A1U7H4N6_9CYAN</name>
<reference evidence="1 2" key="1">
    <citation type="submission" date="2016-11" db="EMBL/GenBank/DDBJ databases">
        <title>Draft Genome Sequences of Nine Cyanobacterial Strains from Diverse Habitats.</title>
        <authorList>
            <person name="Zhu T."/>
            <person name="Hou S."/>
            <person name="Lu X."/>
            <person name="Hess W.R."/>
        </authorList>
    </citation>
    <scope>NUCLEOTIDE SEQUENCE [LARGE SCALE GENOMIC DNA]</scope>
    <source>
        <strain evidence="1 2">NIES-592</strain>
    </source>
</reference>
<protein>
    <submittedName>
        <fullName evidence="1">Uncharacterized protein</fullName>
    </submittedName>
</protein>
<evidence type="ECO:0000313" key="2">
    <source>
        <dbReference type="Proteomes" id="UP000186391"/>
    </source>
</evidence>
<keyword evidence="2" id="KW-1185">Reference proteome</keyword>
<comment type="caution">
    <text evidence="1">The sequence shown here is derived from an EMBL/GenBank/DDBJ whole genome shotgun (WGS) entry which is preliminary data.</text>
</comment>
<gene>
    <name evidence="1" type="ORF">NIES592_00755</name>
</gene>
<proteinExistence type="predicted"/>